<dbReference type="eggNOG" id="KOG2506">
    <property type="taxonomic scope" value="Eukaryota"/>
</dbReference>
<dbReference type="PANTHER" id="PTHR43191:SF2">
    <property type="entry name" value="RRNA METHYLTRANSFERASE 3, MITOCHONDRIAL"/>
    <property type="match status" value="1"/>
</dbReference>
<dbReference type="AlphaFoldDB" id="A7AV85"/>
<sequence>MFAGRRFVAEFPRHIYVISNRGSSSSTSVIVLSSKGSQVVAKDKPVTGDVVSRSILPSWLECDVVPVTDKSSAVSEVKPLRLRKIRPFSATTLSIFHPNPLCVATPSRKNAIIKHLWRLRVNSSYRKHQDTRLVTSGDVILHMLRHTDCVFGNIFTTRKSLVELILGDSSLRSRFGRIQLLDRHLLRYCLRGTSTTSDSIAEVTIPNPSIPSNPRVVIALDNIRYPQNVGNIIRIAIGLNVDGIYYLRGTADPFDWKVTQVTGGLQFKLPYQRGGLYFGFSCQFP</sequence>
<organism evidence="4 5">
    <name type="scientific">Babesia bovis</name>
    <dbReference type="NCBI Taxonomy" id="5865"/>
    <lineage>
        <taxon>Eukaryota</taxon>
        <taxon>Sar</taxon>
        <taxon>Alveolata</taxon>
        <taxon>Apicomplexa</taxon>
        <taxon>Aconoidasida</taxon>
        <taxon>Piroplasmida</taxon>
        <taxon>Babesiidae</taxon>
        <taxon>Babesia</taxon>
    </lineage>
</organism>
<dbReference type="InterPro" id="IPR029028">
    <property type="entry name" value="Alpha/beta_knot_MTases"/>
</dbReference>
<dbReference type="GO" id="GO:0032259">
    <property type="term" value="P:methylation"/>
    <property type="evidence" value="ECO:0007669"/>
    <property type="project" value="UniProtKB-KW"/>
</dbReference>
<dbReference type="Gene3D" id="3.40.1280.10">
    <property type="match status" value="1"/>
</dbReference>
<feature type="domain" description="tRNA/rRNA methyltransferase SpoU type" evidence="3">
    <location>
        <begin position="216"/>
        <end position="272"/>
    </location>
</feature>
<evidence type="ECO:0000313" key="5">
    <source>
        <dbReference type="Proteomes" id="UP000002173"/>
    </source>
</evidence>
<dbReference type="VEuPathDB" id="PiroplasmaDB:BBOV_IV001140"/>
<gene>
    <name evidence="4" type="ORF">BBOV_IV001140</name>
</gene>
<dbReference type="GO" id="GO:0003723">
    <property type="term" value="F:RNA binding"/>
    <property type="evidence" value="ECO:0007669"/>
    <property type="project" value="InterPro"/>
</dbReference>
<dbReference type="Proteomes" id="UP000002173">
    <property type="component" value="Unassembled WGS sequence"/>
</dbReference>
<reference evidence="5" key="3">
    <citation type="journal article" date="2021" name="Int. J. Parasitol.">
        <title>Comparative analysis of gene expression between Babesia bovis blood stages and kinetes allowed by improved genome annotation.</title>
        <authorList>
            <person name="Ueti M.W."/>
            <person name="Johnson W.C."/>
            <person name="Kappmeyer L.S."/>
            <person name="Herndon D.R."/>
            <person name="Mousel M.R."/>
            <person name="Reif K.E."/>
            <person name="Taus N.S."/>
            <person name="Ifeonu O.O."/>
            <person name="Silva J.C."/>
            <person name="Suarez C.E."/>
            <person name="Brayton K.A."/>
        </authorList>
    </citation>
    <scope>NUCLEOTIDE SEQUENCE [LARGE SCALE GENOMIC DNA]</scope>
</reference>
<dbReference type="PANTHER" id="PTHR43191">
    <property type="entry name" value="RRNA METHYLTRANSFERASE 3"/>
    <property type="match status" value="1"/>
</dbReference>
<dbReference type="GO" id="GO:0006396">
    <property type="term" value="P:RNA processing"/>
    <property type="evidence" value="ECO:0007669"/>
    <property type="project" value="InterPro"/>
</dbReference>
<name>A7AV85_BABBO</name>
<dbReference type="OMA" id="RGASFQI"/>
<keyword evidence="1" id="KW-0489">Methyltransferase</keyword>
<dbReference type="InterPro" id="IPR029026">
    <property type="entry name" value="tRNA_m1G_MTases_N"/>
</dbReference>
<comment type="caution">
    <text evidence="4">The sequence shown here is derived from an EMBL/GenBank/DDBJ whole genome shotgun (WGS) entry which is preliminary data.</text>
</comment>
<dbReference type="EMBL" id="AAXT01000004">
    <property type="protein sequence ID" value="EDO05711.1"/>
    <property type="molecule type" value="Genomic_DNA"/>
</dbReference>
<keyword evidence="5" id="KW-1185">Reference proteome</keyword>
<accession>A7AV85</accession>
<reference evidence="4 5" key="1">
    <citation type="journal article" date="2007" name="PLoS Pathog.">
        <title>Genome sequence of Babesia bovis and comparative analysis of apicomplexan hemoprotozoa.</title>
        <authorList>
            <person name="Brayton K.A."/>
            <person name="Lau A.O.T."/>
            <person name="Herndon D.R."/>
            <person name="Hannick L."/>
            <person name="Kappmeyer L.S."/>
            <person name="Berens S.J."/>
            <person name="Bidwell S.L."/>
            <person name="Brown W.C."/>
            <person name="Crabtree J."/>
            <person name="Fadrosh D."/>
            <person name="Feldblum T."/>
            <person name="Forberger H.A."/>
            <person name="Haas B.J."/>
            <person name="Howell J.M."/>
            <person name="Khouri H."/>
            <person name="Koo H."/>
            <person name="Mann D.J."/>
            <person name="Norimine J."/>
            <person name="Paulsen I.T."/>
            <person name="Radune D."/>
            <person name="Ren Q."/>
            <person name="Smith R.K. Jr."/>
            <person name="Suarez C.E."/>
            <person name="White O."/>
            <person name="Wortman J.R."/>
            <person name="Knowles D.P. Jr."/>
            <person name="McElwain T.F."/>
            <person name="Nene V.M."/>
        </authorList>
    </citation>
    <scope>NUCLEOTIDE SEQUENCE [LARGE SCALE GENOMIC DNA]</scope>
    <source>
        <strain evidence="4">T2Bo</strain>
    </source>
</reference>
<evidence type="ECO:0000256" key="2">
    <source>
        <dbReference type="ARBA" id="ARBA00022679"/>
    </source>
</evidence>
<dbReference type="InParanoid" id="A7AV85"/>
<protein>
    <recommendedName>
        <fullName evidence="3">tRNA/rRNA methyltransferase SpoU type domain-containing protein</fullName>
    </recommendedName>
</protein>
<evidence type="ECO:0000313" key="4">
    <source>
        <dbReference type="EMBL" id="EDO05711.1"/>
    </source>
</evidence>
<keyword evidence="2" id="KW-0808">Transferase</keyword>
<proteinExistence type="predicted"/>
<dbReference type="InterPro" id="IPR001537">
    <property type="entry name" value="SpoU_MeTrfase"/>
</dbReference>
<dbReference type="KEGG" id="bbo:BBOV_IV001140"/>
<dbReference type="GeneID" id="5477498"/>
<evidence type="ECO:0000256" key="1">
    <source>
        <dbReference type="ARBA" id="ARBA00022603"/>
    </source>
</evidence>
<dbReference type="Pfam" id="PF00588">
    <property type="entry name" value="SpoU_methylase"/>
    <property type="match status" value="1"/>
</dbReference>
<evidence type="ECO:0000259" key="3">
    <source>
        <dbReference type="Pfam" id="PF00588"/>
    </source>
</evidence>
<dbReference type="SUPFAM" id="SSF75217">
    <property type="entry name" value="alpha/beta knot"/>
    <property type="match status" value="1"/>
</dbReference>
<reference evidence="5" key="2">
    <citation type="journal article" date="2020" name="Data Brief">
        <title>Transcriptome dataset of Babesia bovis life stages within vertebrate and invertebrate hosts.</title>
        <authorList>
            <person name="Ueti M.W."/>
            <person name="Johnson W.C."/>
            <person name="Kappmeyer L.S."/>
            <person name="Herndon D.R."/>
            <person name="Mousel M.R."/>
            <person name="Reif K.E."/>
            <person name="Taus N.S."/>
            <person name="Ifeonu O.O."/>
            <person name="Silva J.C."/>
            <person name="Suarez C.E."/>
            <person name="Brayton K.A."/>
        </authorList>
    </citation>
    <scope>NUCLEOTIDE SEQUENCE [LARGE SCALE GENOMIC DNA]</scope>
</reference>
<dbReference type="InterPro" id="IPR051259">
    <property type="entry name" value="rRNA_Methyltransferase"/>
</dbReference>
<dbReference type="STRING" id="5865.A7AV85"/>
<dbReference type="GO" id="GO:0008173">
    <property type="term" value="F:RNA methyltransferase activity"/>
    <property type="evidence" value="ECO:0007669"/>
    <property type="project" value="InterPro"/>
</dbReference>